<evidence type="ECO:0008006" key="4">
    <source>
        <dbReference type="Google" id="ProtNLM"/>
    </source>
</evidence>
<gene>
    <name evidence="2" type="ORF">SD71_19945</name>
</gene>
<name>A0ABR4ZZT0_9BACL</name>
<protein>
    <recommendedName>
        <fullName evidence="4">DUF2273 domain-containing protein</fullName>
    </recommendedName>
</protein>
<comment type="caution">
    <text evidence="2">The sequence shown here is derived from an EMBL/GenBank/DDBJ whole genome shotgun (WGS) entry which is preliminary data.</text>
</comment>
<proteinExistence type="predicted"/>
<keyword evidence="3" id="KW-1185">Reference proteome</keyword>
<evidence type="ECO:0000313" key="2">
    <source>
        <dbReference type="EMBL" id="KIL34322.1"/>
    </source>
</evidence>
<evidence type="ECO:0000256" key="1">
    <source>
        <dbReference type="SAM" id="Phobius"/>
    </source>
</evidence>
<organism evidence="2 3">
    <name type="scientific">Cohnella kolymensis</name>
    <dbReference type="NCBI Taxonomy" id="1590652"/>
    <lineage>
        <taxon>Bacteria</taxon>
        <taxon>Bacillati</taxon>
        <taxon>Bacillota</taxon>
        <taxon>Bacilli</taxon>
        <taxon>Bacillales</taxon>
        <taxon>Paenibacillaceae</taxon>
        <taxon>Cohnella</taxon>
    </lineage>
</organism>
<dbReference type="RefSeq" id="WP_041067240.1">
    <property type="nucleotide sequence ID" value="NZ_JXAL01000033.1"/>
</dbReference>
<feature type="transmembrane region" description="Helical" evidence="1">
    <location>
        <begin position="20"/>
        <end position="46"/>
    </location>
</feature>
<keyword evidence="1" id="KW-0472">Membrane</keyword>
<reference evidence="2 3" key="1">
    <citation type="submission" date="2014-12" db="EMBL/GenBank/DDBJ databases">
        <title>Draft genome sequence of Cohnella kolymensis strain B-2846.</title>
        <authorList>
            <person name="Karlyshev A.V."/>
            <person name="Kudryashova E.B."/>
        </authorList>
    </citation>
    <scope>NUCLEOTIDE SEQUENCE [LARGE SCALE GENOMIC DNA]</scope>
    <source>
        <strain evidence="2 3">VKM B-2846</strain>
    </source>
</reference>
<evidence type="ECO:0000313" key="3">
    <source>
        <dbReference type="Proteomes" id="UP000054526"/>
    </source>
</evidence>
<dbReference type="EMBL" id="JXAL01000033">
    <property type="protein sequence ID" value="KIL34322.1"/>
    <property type="molecule type" value="Genomic_DNA"/>
</dbReference>
<sequence>MWRVWETYGGRISGILTGLFFFFIYVWIGFWDMLFCALLVGLAFWIGKQKDEKRGPLFPWERLTEWVTERWPGPR</sequence>
<dbReference type="InterPro" id="IPR018730">
    <property type="entry name" value="DUF2273"/>
</dbReference>
<dbReference type="Pfam" id="PF10031">
    <property type="entry name" value="DUF2273"/>
    <property type="match status" value="1"/>
</dbReference>
<keyword evidence="1" id="KW-0812">Transmembrane</keyword>
<dbReference type="Proteomes" id="UP000054526">
    <property type="component" value="Unassembled WGS sequence"/>
</dbReference>
<accession>A0ABR4ZZT0</accession>
<keyword evidence="1" id="KW-1133">Transmembrane helix</keyword>